<dbReference type="CDD" id="cd16917">
    <property type="entry name" value="HATPase_UhpB-NarQ-NarX-like"/>
    <property type="match status" value="1"/>
</dbReference>
<evidence type="ECO:0000256" key="4">
    <source>
        <dbReference type="ARBA" id="ARBA00022679"/>
    </source>
</evidence>
<evidence type="ECO:0000256" key="6">
    <source>
        <dbReference type="ARBA" id="ARBA00022777"/>
    </source>
</evidence>
<feature type="transmembrane region" description="Helical" evidence="9">
    <location>
        <begin position="6"/>
        <end position="26"/>
    </location>
</feature>
<evidence type="ECO:0000256" key="9">
    <source>
        <dbReference type="SAM" id="Phobius"/>
    </source>
</evidence>
<dbReference type="GO" id="GO:0046983">
    <property type="term" value="F:protein dimerization activity"/>
    <property type="evidence" value="ECO:0007669"/>
    <property type="project" value="InterPro"/>
</dbReference>
<evidence type="ECO:0000259" key="10">
    <source>
        <dbReference type="SMART" id="SM00387"/>
    </source>
</evidence>
<evidence type="ECO:0000313" key="12">
    <source>
        <dbReference type="Proteomes" id="UP000619078"/>
    </source>
</evidence>
<dbReference type="PANTHER" id="PTHR24421:SF10">
    <property type="entry name" value="NITRATE_NITRITE SENSOR PROTEIN NARQ"/>
    <property type="match status" value="1"/>
</dbReference>
<dbReference type="SMART" id="SM00387">
    <property type="entry name" value="HATPase_c"/>
    <property type="match status" value="1"/>
</dbReference>
<evidence type="ECO:0000256" key="2">
    <source>
        <dbReference type="ARBA" id="ARBA00012438"/>
    </source>
</evidence>
<dbReference type="Proteomes" id="UP000619078">
    <property type="component" value="Unassembled WGS sequence"/>
</dbReference>
<comment type="caution">
    <text evidence="11">The sequence shown here is derived from an EMBL/GenBank/DDBJ whole genome shotgun (WGS) entry which is preliminary data.</text>
</comment>
<dbReference type="EMBL" id="JACWMX010000004">
    <property type="protein sequence ID" value="MBD1393511.1"/>
    <property type="molecule type" value="Genomic_DNA"/>
</dbReference>
<dbReference type="Pfam" id="PF02518">
    <property type="entry name" value="HATPase_c"/>
    <property type="match status" value="1"/>
</dbReference>
<evidence type="ECO:0000256" key="5">
    <source>
        <dbReference type="ARBA" id="ARBA00022741"/>
    </source>
</evidence>
<dbReference type="Gene3D" id="1.20.5.1930">
    <property type="match status" value="1"/>
</dbReference>
<feature type="domain" description="Histidine kinase/HSP90-like ATPase" evidence="10">
    <location>
        <begin position="161"/>
        <end position="254"/>
    </location>
</feature>
<evidence type="ECO:0000256" key="7">
    <source>
        <dbReference type="ARBA" id="ARBA00022840"/>
    </source>
</evidence>
<dbReference type="AlphaFoldDB" id="A0A926NPG6"/>
<dbReference type="Pfam" id="PF07730">
    <property type="entry name" value="HisKA_3"/>
    <property type="match status" value="1"/>
</dbReference>
<keyword evidence="6 11" id="KW-0418">Kinase</keyword>
<keyword evidence="9" id="KW-0812">Transmembrane</keyword>
<keyword evidence="7" id="KW-0067">ATP-binding</keyword>
<evidence type="ECO:0000256" key="8">
    <source>
        <dbReference type="ARBA" id="ARBA00023012"/>
    </source>
</evidence>
<keyword evidence="3" id="KW-0597">Phosphoprotein</keyword>
<protein>
    <recommendedName>
        <fullName evidence="2">histidine kinase</fullName>
        <ecNumber evidence="2">2.7.13.3</ecNumber>
    </recommendedName>
</protein>
<dbReference type="InterPro" id="IPR011712">
    <property type="entry name" value="Sig_transdc_His_kin_sub3_dim/P"/>
</dbReference>
<evidence type="ECO:0000313" key="11">
    <source>
        <dbReference type="EMBL" id="MBD1393511.1"/>
    </source>
</evidence>
<sequence>MQILILSAFLVFICLVGFVVYFVAIYNKKQIQNKQEQASLQAAFQQELLKTQNEIQEQTLTHVSREIHDNITQVLSFVKLNLAMTGDLNETDKADKINESRKLVAQVITDLRDLSKSMSFEHIANLGLAKTIAFDVDRINKSGLLKAMFIVAGDALSLGDERELVLFRIFQEALNNSLKHSGAKHLKISLQYSEQLFNLTIADDGIGFLTGDLTGNGSGLKNITDRATLIGATATIDSEPGKGCCVKITIDPLLQQPYADPKHPDSTG</sequence>
<dbReference type="EC" id="2.7.13.3" evidence="2"/>
<evidence type="ECO:0000256" key="1">
    <source>
        <dbReference type="ARBA" id="ARBA00000085"/>
    </source>
</evidence>
<dbReference type="InterPro" id="IPR003594">
    <property type="entry name" value="HATPase_dom"/>
</dbReference>
<reference evidence="11" key="1">
    <citation type="submission" date="2020-09" db="EMBL/GenBank/DDBJ databases">
        <title>Novel species of Mucilaginibacter isolated from a glacier on the Tibetan Plateau.</title>
        <authorList>
            <person name="Liu Q."/>
            <person name="Xin Y.-H."/>
        </authorList>
    </citation>
    <scope>NUCLEOTIDE SEQUENCE</scope>
    <source>
        <strain evidence="11">ZB1P21</strain>
    </source>
</reference>
<keyword evidence="5" id="KW-0547">Nucleotide-binding</keyword>
<dbReference type="PANTHER" id="PTHR24421">
    <property type="entry name" value="NITRATE/NITRITE SENSOR PROTEIN NARX-RELATED"/>
    <property type="match status" value="1"/>
</dbReference>
<organism evidence="11 12">
    <name type="scientific">Mucilaginibacter glaciei</name>
    <dbReference type="NCBI Taxonomy" id="2772109"/>
    <lineage>
        <taxon>Bacteria</taxon>
        <taxon>Pseudomonadati</taxon>
        <taxon>Bacteroidota</taxon>
        <taxon>Sphingobacteriia</taxon>
        <taxon>Sphingobacteriales</taxon>
        <taxon>Sphingobacteriaceae</taxon>
        <taxon>Mucilaginibacter</taxon>
    </lineage>
</organism>
<dbReference type="SUPFAM" id="SSF55874">
    <property type="entry name" value="ATPase domain of HSP90 chaperone/DNA topoisomerase II/histidine kinase"/>
    <property type="match status" value="1"/>
</dbReference>
<dbReference type="GO" id="GO:0005524">
    <property type="term" value="F:ATP binding"/>
    <property type="evidence" value="ECO:0007669"/>
    <property type="project" value="UniProtKB-KW"/>
</dbReference>
<comment type="catalytic activity">
    <reaction evidence="1">
        <text>ATP + protein L-histidine = ADP + protein N-phospho-L-histidine.</text>
        <dbReference type="EC" id="2.7.13.3"/>
    </reaction>
</comment>
<dbReference type="GO" id="GO:0000155">
    <property type="term" value="F:phosphorelay sensor kinase activity"/>
    <property type="evidence" value="ECO:0007669"/>
    <property type="project" value="InterPro"/>
</dbReference>
<dbReference type="GO" id="GO:0016020">
    <property type="term" value="C:membrane"/>
    <property type="evidence" value="ECO:0007669"/>
    <property type="project" value="InterPro"/>
</dbReference>
<keyword evidence="9" id="KW-1133">Transmembrane helix</keyword>
<keyword evidence="12" id="KW-1185">Reference proteome</keyword>
<proteinExistence type="predicted"/>
<keyword evidence="8" id="KW-0902">Two-component regulatory system</keyword>
<gene>
    <name evidence="11" type="ORF">IDJ76_10410</name>
</gene>
<keyword evidence="4" id="KW-0808">Transferase</keyword>
<dbReference type="Gene3D" id="3.30.565.10">
    <property type="entry name" value="Histidine kinase-like ATPase, C-terminal domain"/>
    <property type="match status" value="1"/>
</dbReference>
<evidence type="ECO:0000256" key="3">
    <source>
        <dbReference type="ARBA" id="ARBA00022553"/>
    </source>
</evidence>
<dbReference type="InterPro" id="IPR036890">
    <property type="entry name" value="HATPase_C_sf"/>
</dbReference>
<dbReference type="InterPro" id="IPR050482">
    <property type="entry name" value="Sensor_HK_TwoCompSys"/>
</dbReference>
<accession>A0A926NPG6</accession>
<name>A0A926NPG6_9SPHI</name>
<keyword evidence="9" id="KW-0472">Membrane</keyword>